<sequence>MWCCQKAAGRLCAVAATATKSQAVELRGVALCGGGRGVAGEGSGGPRSGAAAAATKGIRGGAGGAAAAAAGRAALLVASAVAAAAAAAAAAVAAAVVAAEDEGPTAVPVANWGPCEGSRATQNVQPSRLLG</sequence>
<name>A0A0D2N7C6_9CHLO</name>
<dbReference type="Proteomes" id="UP000054498">
    <property type="component" value="Unassembled WGS sequence"/>
</dbReference>
<proteinExistence type="predicted"/>
<organism evidence="2 3">
    <name type="scientific">Monoraphidium neglectum</name>
    <dbReference type="NCBI Taxonomy" id="145388"/>
    <lineage>
        <taxon>Eukaryota</taxon>
        <taxon>Viridiplantae</taxon>
        <taxon>Chlorophyta</taxon>
        <taxon>core chlorophytes</taxon>
        <taxon>Chlorophyceae</taxon>
        <taxon>CS clade</taxon>
        <taxon>Sphaeropleales</taxon>
        <taxon>Selenastraceae</taxon>
        <taxon>Monoraphidium</taxon>
    </lineage>
</organism>
<dbReference type="RefSeq" id="XP_013900765.1">
    <property type="nucleotide sequence ID" value="XM_014045311.1"/>
</dbReference>
<feature type="compositionally biased region" description="Polar residues" evidence="1">
    <location>
        <begin position="119"/>
        <end position="131"/>
    </location>
</feature>
<accession>A0A0D2N7C6</accession>
<reference evidence="2 3" key="1">
    <citation type="journal article" date="2013" name="BMC Genomics">
        <title>Reconstruction of the lipid metabolism for the microalga Monoraphidium neglectum from its genome sequence reveals characteristics suitable for biofuel production.</title>
        <authorList>
            <person name="Bogen C."/>
            <person name="Al-Dilaimi A."/>
            <person name="Albersmeier A."/>
            <person name="Wichmann J."/>
            <person name="Grundmann M."/>
            <person name="Rupp O."/>
            <person name="Lauersen K.J."/>
            <person name="Blifernez-Klassen O."/>
            <person name="Kalinowski J."/>
            <person name="Goesmann A."/>
            <person name="Mussgnug J.H."/>
            <person name="Kruse O."/>
        </authorList>
    </citation>
    <scope>NUCLEOTIDE SEQUENCE [LARGE SCALE GENOMIC DNA]</scope>
    <source>
        <strain evidence="2 3">SAG 48.87</strain>
    </source>
</reference>
<keyword evidence="3" id="KW-1185">Reference proteome</keyword>
<dbReference type="AlphaFoldDB" id="A0A0D2N7C6"/>
<feature type="region of interest" description="Disordered" evidence="1">
    <location>
        <begin position="107"/>
        <end position="131"/>
    </location>
</feature>
<gene>
    <name evidence="2" type="ORF">MNEG_6216</name>
</gene>
<evidence type="ECO:0000313" key="3">
    <source>
        <dbReference type="Proteomes" id="UP000054498"/>
    </source>
</evidence>
<dbReference type="EMBL" id="KK101210">
    <property type="protein sequence ID" value="KIZ01746.1"/>
    <property type="molecule type" value="Genomic_DNA"/>
</dbReference>
<evidence type="ECO:0000256" key="1">
    <source>
        <dbReference type="SAM" id="MobiDB-lite"/>
    </source>
</evidence>
<dbReference type="KEGG" id="mng:MNEG_6216"/>
<dbReference type="GeneID" id="25739092"/>
<protein>
    <submittedName>
        <fullName evidence="2">Uncharacterized protein</fullName>
    </submittedName>
</protein>
<evidence type="ECO:0000313" key="2">
    <source>
        <dbReference type="EMBL" id="KIZ01746.1"/>
    </source>
</evidence>